<dbReference type="AlphaFoldDB" id="A0A1H0G0M9"/>
<evidence type="ECO:0000256" key="1">
    <source>
        <dbReference type="SAM" id="Phobius"/>
    </source>
</evidence>
<evidence type="ECO:0000313" key="2">
    <source>
        <dbReference type="EMBL" id="SHJ83650.1"/>
    </source>
</evidence>
<keyword evidence="1" id="KW-0812">Transmembrane</keyword>
<name>A0A1H0G0M9_9RHOB</name>
<keyword evidence="1" id="KW-1133">Transmembrane helix</keyword>
<feature type="transmembrane region" description="Helical" evidence="1">
    <location>
        <begin position="190"/>
        <end position="209"/>
    </location>
</feature>
<evidence type="ECO:0000313" key="3">
    <source>
        <dbReference type="Proteomes" id="UP000324252"/>
    </source>
</evidence>
<dbReference type="EMBL" id="FQZZ01000002">
    <property type="protein sequence ID" value="SHJ83650.1"/>
    <property type="molecule type" value="Genomic_DNA"/>
</dbReference>
<reference evidence="2 3" key="1">
    <citation type="submission" date="2016-11" db="EMBL/GenBank/DDBJ databases">
        <authorList>
            <person name="Varghese N."/>
            <person name="Submissions S."/>
        </authorList>
    </citation>
    <scope>NUCLEOTIDE SEQUENCE [LARGE SCALE GENOMIC DNA]</scope>
    <source>
        <strain evidence="2 3">DSM 29620</strain>
    </source>
</reference>
<dbReference type="InterPro" id="IPR013424">
    <property type="entry name" value="Ice-binding_C"/>
</dbReference>
<accession>A0A1H0G0M9</accession>
<keyword evidence="1" id="KW-0472">Membrane</keyword>
<keyword evidence="3" id="KW-1185">Reference proteome</keyword>
<dbReference type="Proteomes" id="UP000324252">
    <property type="component" value="Unassembled WGS sequence"/>
</dbReference>
<sequence>MLILAGLAAPSLAAPVAFTVSGKLSDDGLSVNDAFDNATFRGSVTVDTASVKTNISHAITYNLISYYVAVTPVGVAPSLTFLSDGEPGEDDSGATVQLANGDLSFLLYENIDNPATPALERGRLQLGFSGGGGSGGSGGQAGALDGPLAAAPGPVLEFDNGELQFSPSETPTTLESADADVTPAASPVPVPATAGLLAGALGLFGAFAARRRRNPAER</sequence>
<organism evidence="2 3">
    <name type="scientific">Lutimaribacter pacificus</name>
    <dbReference type="NCBI Taxonomy" id="391948"/>
    <lineage>
        <taxon>Bacteria</taxon>
        <taxon>Pseudomonadati</taxon>
        <taxon>Pseudomonadota</taxon>
        <taxon>Alphaproteobacteria</taxon>
        <taxon>Rhodobacterales</taxon>
        <taxon>Roseobacteraceae</taxon>
        <taxon>Lutimaribacter</taxon>
    </lineage>
</organism>
<dbReference type="NCBIfam" id="TIGR02595">
    <property type="entry name" value="PEP_CTERM"/>
    <property type="match status" value="1"/>
</dbReference>
<proteinExistence type="predicted"/>
<protein>
    <submittedName>
        <fullName evidence="2">PEP-CTERM protein-sorting domain-containing protein/MYXO-CTERM domain-containing protein</fullName>
    </submittedName>
</protein>
<gene>
    <name evidence="2" type="ORF">SAMN05444142_10242</name>
</gene>